<dbReference type="OrthoDB" id="10521296at2759"/>
<evidence type="ECO:0000313" key="2">
    <source>
        <dbReference type="EnsemblMetazoa" id="XP_038049306.1"/>
    </source>
</evidence>
<name>A0A913ZE21_PATMI</name>
<protein>
    <submittedName>
        <fullName evidence="2">Uncharacterized protein</fullName>
    </submittedName>
</protein>
<keyword evidence="1" id="KW-1133">Transmembrane helix</keyword>
<feature type="transmembrane region" description="Helical" evidence="1">
    <location>
        <begin position="182"/>
        <end position="203"/>
    </location>
</feature>
<dbReference type="EnsemblMetazoa" id="XM_038193378.1">
    <property type="protein sequence ID" value="XP_038049306.1"/>
    <property type="gene ID" value="LOC119722957"/>
</dbReference>
<accession>A0A913ZE21</accession>
<feature type="transmembrane region" description="Helical" evidence="1">
    <location>
        <begin position="9"/>
        <end position="29"/>
    </location>
</feature>
<dbReference type="Proteomes" id="UP000887568">
    <property type="component" value="Unplaced"/>
</dbReference>
<keyword evidence="1" id="KW-0812">Transmembrane</keyword>
<dbReference type="RefSeq" id="XP_038049306.1">
    <property type="nucleotide sequence ID" value="XM_038193378.1"/>
</dbReference>
<dbReference type="AlphaFoldDB" id="A0A913ZE21"/>
<keyword evidence="1" id="KW-0472">Membrane</keyword>
<dbReference type="OMA" id="WSARDSD"/>
<proteinExistence type="predicted"/>
<evidence type="ECO:0000256" key="1">
    <source>
        <dbReference type="SAM" id="Phobius"/>
    </source>
</evidence>
<evidence type="ECO:0000313" key="3">
    <source>
        <dbReference type="Proteomes" id="UP000887568"/>
    </source>
</evidence>
<organism evidence="2 3">
    <name type="scientific">Patiria miniata</name>
    <name type="common">Bat star</name>
    <name type="synonym">Asterina miniata</name>
    <dbReference type="NCBI Taxonomy" id="46514"/>
    <lineage>
        <taxon>Eukaryota</taxon>
        <taxon>Metazoa</taxon>
        <taxon>Echinodermata</taxon>
        <taxon>Eleutherozoa</taxon>
        <taxon>Asterozoa</taxon>
        <taxon>Asteroidea</taxon>
        <taxon>Valvatacea</taxon>
        <taxon>Valvatida</taxon>
        <taxon>Asterinidae</taxon>
        <taxon>Patiria</taxon>
    </lineage>
</organism>
<reference evidence="2" key="1">
    <citation type="submission" date="2022-11" db="UniProtKB">
        <authorList>
            <consortium name="EnsemblMetazoa"/>
        </authorList>
    </citation>
    <scope>IDENTIFICATION</scope>
</reference>
<dbReference type="GeneID" id="119722957"/>
<sequence>MQLMALSRIICGCLLLLFVGLIWIPILFVHNSENDVDITVLAADVVDIRTLSTPGEGNYNLERSGKISKILKTLHEIKDKGIITTDIIATNTLETDQPMNVVDVSTTWLNEEWSARDSDVQHIVTARSNQSNAEWIEQVSYTMLSTHNGTTTSTCNQMAYLRKTTFRWIKVLCEVLKRQPPVVRVGLLAMVVLTSLILTIIGYKLMCPGVHHREGIERHYDMEDSWLMFA</sequence>
<keyword evidence="3" id="KW-1185">Reference proteome</keyword>